<keyword evidence="12" id="KW-0325">Glycoprotein</keyword>
<evidence type="ECO:0000256" key="7">
    <source>
        <dbReference type="ARBA" id="ARBA00022859"/>
    </source>
</evidence>
<dbReference type="SUPFAM" id="SSF57535">
    <property type="entry name" value="Complement control module/SCR domain"/>
    <property type="match status" value="2"/>
</dbReference>
<reference evidence="16 17" key="1">
    <citation type="submission" date="2019-09" db="EMBL/GenBank/DDBJ databases">
        <title>Bird 10,000 Genomes (B10K) Project - Family phase.</title>
        <authorList>
            <person name="Zhang G."/>
        </authorList>
    </citation>
    <scope>NUCLEOTIDE SEQUENCE [LARGE SCALE GENOMIC DNA]</scope>
    <source>
        <strain evidence="16">B10K-DU-001-39</strain>
        <tissue evidence="16">Muscle</tissue>
    </source>
</reference>
<sequence length="171" mass="19055">FISFLLAGECPPPPRTEFADIAAETYPLETKLRYVCDDGYRRKSGQNSGIRCRNISGVASWAYQEFECIDDNFFLSPASKAVSNFTQEPARNTQNPATLKQENLSGFCGTPKTIPHASLKVDKNYTVGQVLHFKCKTGYDKRPPTSGTRTCKNVSGKIIWTPLDMRCTNDS</sequence>
<organism evidence="16 17">
    <name type="scientific">Alectura lathami</name>
    <name type="common">Australian brush turkey</name>
    <dbReference type="NCBI Taxonomy" id="81907"/>
    <lineage>
        <taxon>Eukaryota</taxon>
        <taxon>Metazoa</taxon>
        <taxon>Chordata</taxon>
        <taxon>Craniata</taxon>
        <taxon>Vertebrata</taxon>
        <taxon>Euteleostomi</taxon>
        <taxon>Archelosauria</taxon>
        <taxon>Archosauria</taxon>
        <taxon>Dinosauria</taxon>
        <taxon>Saurischia</taxon>
        <taxon>Theropoda</taxon>
        <taxon>Coelurosauria</taxon>
        <taxon>Aves</taxon>
        <taxon>Neognathae</taxon>
        <taxon>Galloanserae</taxon>
        <taxon>Galliformes</taxon>
        <taxon>Megapodiidae</taxon>
        <taxon>Alectura</taxon>
    </lineage>
</organism>
<dbReference type="PANTHER" id="PTHR10573">
    <property type="entry name" value="INTERLEUKIN-2 RECEPTOR ALPHA CHAIN"/>
    <property type="match status" value="1"/>
</dbReference>
<evidence type="ECO:0000256" key="8">
    <source>
        <dbReference type="ARBA" id="ARBA00022989"/>
    </source>
</evidence>
<keyword evidence="17" id="KW-1185">Reference proteome</keyword>
<dbReference type="GO" id="GO:0002376">
    <property type="term" value="P:immune system process"/>
    <property type="evidence" value="ECO:0007669"/>
    <property type="project" value="UniProtKB-KW"/>
</dbReference>
<evidence type="ECO:0000256" key="4">
    <source>
        <dbReference type="ARBA" id="ARBA00022692"/>
    </source>
</evidence>
<comment type="function">
    <text evidence="1">Receptor for interleukin-2. The receptor is involved in the regulation of immune tolerance by controlling regulatory T cells (TREGs) activity. TREGs suppress the activation and expansion of autoreactive T-cells.</text>
</comment>
<evidence type="ECO:0000256" key="14">
    <source>
        <dbReference type="PROSITE-ProRule" id="PRU00302"/>
    </source>
</evidence>
<evidence type="ECO:0000256" key="6">
    <source>
        <dbReference type="ARBA" id="ARBA00022737"/>
    </source>
</evidence>
<feature type="disulfide bond" evidence="14">
    <location>
        <begin position="108"/>
        <end position="151"/>
    </location>
</feature>
<evidence type="ECO:0000256" key="5">
    <source>
        <dbReference type="ARBA" id="ARBA00022729"/>
    </source>
</evidence>
<evidence type="ECO:0000313" key="16">
    <source>
        <dbReference type="EMBL" id="NXL94711.1"/>
    </source>
</evidence>
<evidence type="ECO:0000256" key="11">
    <source>
        <dbReference type="ARBA" id="ARBA00023170"/>
    </source>
</evidence>
<evidence type="ECO:0000256" key="9">
    <source>
        <dbReference type="ARBA" id="ARBA00023136"/>
    </source>
</evidence>
<keyword evidence="9" id="KW-0472">Membrane</keyword>
<evidence type="ECO:0000313" key="17">
    <source>
        <dbReference type="Proteomes" id="UP000562322"/>
    </source>
</evidence>
<comment type="caution">
    <text evidence="14">Lacks conserved residue(s) required for the propagation of feature annotation.</text>
</comment>
<dbReference type="GO" id="GO:0019976">
    <property type="term" value="F:interleukin-2 binding"/>
    <property type="evidence" value="ECO:0007669"/>
    <property type="project" value="InterPro"/>
</dbReference>
<evidence type="ECO:0000256" key="1">
    <source>
        <dbReference type="ARBA" id="ARBA00002381"/>
    </source>
</evidence>
<dbReference type="CDD" id="cd00033">
    <property type="entry name" value="CCP"/>
    <property type="match status" value="2"/>
</dbReference>
<dbReference type="InterPro" id="IPR015486">
    <property type="entry name" value="IL-2_rcpt_alpha"/>
</dbReference>
<dbReference type="Gene3D" id="2.20.28.230">
    <property type="match status" value="1"/>
</dbReference>
<protein>
    <recommendedName>
        <fullName evidence="3">Interleukin-2 receptor subunit alpha</fullName>
    </recommendedName>
</protein>
<evidence type="ECO:0000256" key="13">
    <source>
        <dbReference type="ARBA" id="ARBA00025938"/>
    </source>
</evidence>
<evidence type="ECO:0000259" key="15">
    <source>
        <dbReference type="PROSITE" id="PS50923"/>
    </source>
</evidence>
<evidence type="ECO:0000256" key="2">
    <source>
        <dbReference type="ARBA" id="ARBA00004479"/>
    </source>
</evidence>
<feature type="domain" description="Sushi" evidence="15">
    <location>
        <begin position="8"/>
        <end position="70"/>
    </location>
</feature>
<dbReference type="InterPro" id="IPR000436">
    <property type="entry name" value="Sushi_SCR_CCP_dom"/>
</dbReference>
<keyword evidence="4" id="KW-0812">Transmembrane</keyword>
<dbReference type="SMART" id="SM00032">
    <property type="entry name" value="CCP"/>
    <property type="match status" value="2"/>
</dbReference>
<feature type="domain" description="Sushi" evidence="15">
    <location>
        <begin position="106"/>
        <end position="169"/>
    </location>
</feature>
<dbReference type="GO" id="GO:0016020">
    <property type="term" value="C:membrane"/>
    <property type="evidence" value="ECO:0007669"/>
    <property type="project" value="UniProtKB-SubCell"/>
</dbReference>
<gene>
    <name evidence="16" type="primary">Il2ra</name>
    <name evidence="16" type="ORF">ALELAT_R01961</name>
</gene>
<dbReference type="InterPro" id="IPR035976">
    <property type="entry name" value="Sushi/SCR/CCP_sf"/>
</dbReference>
<keyword evidence="6" id="KW-0677">Repeat</keyword>
<feature type="non-terminal residue" evidence="16">
    <location>
        <position position="171"/>
    </location>
</feature>
<evidence type="ECO:0000256" key="12">
    <source>
        <dbReference type="ARBA" id="ARBA00023180"/>
    </source>
</evidence>
<dbReference type="AlphaFoldDB" id="A0A7L0WSY9"/>
<comment type="subcellular location">
    <subcellularLocation>
        <location evidence="2">Membrane</location>
        <topology evidence="2">Single-pass type I membrane protein</topology>
    </subcellularLocation>
</comment>
<dbReference type="EMBL" id="VXAV01010984">
    <property type="protein sequence ID" value="NXL94711.1"/>
    <property type="molecule type" value="Genomic_DNA"/>
</dbReference>
<dbReference type="OrthoDB" id="9944172at2759"/>
<keyword evidence="11" id="KW-0675">Receptor</keyword>
<dbReference type="Pfam" id="PF00084">
    <property type="entry name" value="Sushi"/>
    <property type="match status" value="2"/>
</dbReference>
<keyword evidence="14" id="KW-0768">Sushi</keyword>
<dbReference type="Proteomes" id="UP000562322">
    <property type="component" value="Unassembled WGS sequence"/>
</dbReference>
<dbReference type="GO" id="GO:0006954">
    <property type="term" value="P:inflammatory response"/>
    <property type="evidence" value="ECO:0007669"/>
    <property type="project" value="TreeGrafter"/>
</dbReference>
<dbReference type="GO" id="GO:0004911">
    <property type="term" value="F:interleukin-2 receptor activity"/>
    <property type="evidence" value="ECO:0007669"/>
    <property type="project" value="InterPro"/>
</dbReference>
<keyword evidence="8" id="KW-1133">Transmembrane helix</keyword>
<dbReference type="PROSITE" id="PS50923">
    <property type="entry name" value="SUSHI"/>
    <property type="match status" value="2"/>
</dbReference>
<feature type="non-terminal residue" evidence="16">
    <location>
        <position position="1"/>
    </location>
</feature>
<keyword evidence="7" id="KW-0391">Immunity</keyword>
<evidence type="ECO:0000256" key="3">
    <source>
        <dbReference type="ARBA" id="ARBA00013445"/>
    </source>
</evidence>
<comment type="caution">
    <text evidence="16">The sequence shown here is derived from an EMBL/GenBank/DDBJ whole genome shotgun (WGS) entry which is preliminary data.</text>
</comment>
<comment type="subunit">
    <text evidence="13">Non-covalent dimer of an alpha and a beta subunit. IL2R exists in 3 different forms: a high affinity dimer, an intermediate affinity monomer (beta subunit), and a low affinity monomer (alpha subunit). The high and intermediate affinity forms also associate with a gamma subunit.</text>
</comment>
<evidence type="ECO:0000256" key="10">
    <source>
        <dbReference type="ARBA" id="ARBA00023157"/>
    </source>
</evidence>
<dbReference type="PANTHER" id="PTHR10573:SF0">
    <property type="entry name" value="INTERLEUKIN-2 RECEPTOR SUBUNIT ALPHA"/>
    <property type="match status" value="1"/>
</dbReference>
<proteinExistence type="predicted"/>
<keyword evidence="5" id="KW-0732">Signal</keyword>
<name>A0A7L0WSY9_ALELA</name>
<accession>A0A7L0WSY9</accession>
<dbReference type="Gene3D" id="2.10.70.10">
    <property type="entry name" value="Complement Module, domain 1"/>
    <property type="match status" value="1"/>
</dbReference>
<keyword evidence="10 14" id="KW-1015">Disulfide bond</keyword>